<protein>
    <recommendedName>
        <fullName evidence="1">HD/PDEase domain-containing protein</fullName>
    </recommendedName>
</protein>
<dbReference type="SMART" id="SM00471">
    <property type="entry name" value="HDc"/>
    <property type="match status" value="1"/>
</dbReference>
<sequence>MPLPSPLVLLLVGVSKARGFERFPCVIPARGEWRNDLAKPARAWQRMLSGRRLDLLDPTPVDIEIEDIAHGLAFVARWNGQTAGDFAYSVAEHSLLVEHIFGRITPDAPVKWRMAALLHDAPEYVIGDMISPVKAAVGPDYGALDERLTAAIHVRFGLPAQIPATVKKQIKRADRVSAWMEATRIAGFSQGEATKFFGRPKDELMEGLEILLRPPREVRYAFTERHRDLLARM</sequence>
<dbReference type="STRING" id="441119.SAMN04488047_101715"/>
<reference evidence="2 3" key="1">
    <citation type="submission" date="2016-10" db="EMBL/GenBank/DDBJ databases">
        <authorList>
            <person name="de Groot N.N."/>
        </authorList>
    </citation>
    <scope>NUCLEOTIDE SEQUENCE [LARGE SCALE GENOMIC DNA]</scope>
    <source>
        <strain evidence="2 3">DSM 19547</strain>
    </source>
</reference>
<dbReference type="AlphaFoldDB" id="A0A1I5LM94"/>
<dbReference type="Proteomes" id="UP000199356">
    <property type="component" value="Unassembled WGS sequence"/>
</dbReference>
<dbReference type="InterPro" id="IPR006674">
    <property type="entry name" value="HD_domain"/>
</dbReference>
<organism evidence="2 3">
    <name type="scientific">Tranquillimonas alkanivorans</name>
    <dbReference type="NCBI Taxonomy" id="441119"/>
    <lineage>
        <taxon>Bacteria</taxon>
        <taxon>Pseudomonadati</taxon>
        <taxon>Pseudomonadota</taxon>
        <taxon>Alphaproteobacteria</taxon>
        <taxon>Rhodobacterales</taxon>
        <taxon>Roseobacteraceae</taxon>
        <taxon>Tranquillimonas</taxon>
    </lineage>
</organism>
<dbReference type="Pfam" id="PF01966">
    <property type="entry name" value="HD"/>
    <property type="match status" value="1"/>
</dbReference>
<dbReference type="InterPro" id="IPR003607">
    <property type="entry name" value="HD/PDEase_dom"/>
</dbReference>
<dbReference type="EMBL" id="FOXA01000001">
    <property type="protein sequence ID" value="SFO98332.1"/>
    <property type="molecule type" value="Genomic_DNA"/>
</dbReference>
<proteinExistence type="predicted"/>
<name>A0A1I5LM94_9RHOB</name>
<accession>A0A1I5LM94</accession>
<feature type="domain" description="HD/PDEase" evidence="1">
    <location>
        <begin position="86"/>
        <end position="188"/>
    </location>
</feature>
<evidence type="ECO:0000259" key="1">
    <source>
        <dbReference type="SMART" id="SM00471"/>
    </source>
</evidence>
<dbReference type="Gene3D" id="1.10.3210.10">
    <property type="entry name" value="Hypothetical protein af1432"/>
    <property type="match status" value="1"/>
</dbReference>
<evidence type="ECO:0000313" key="3">
    <source>
        <dbReference type="Proteomes" id="UP000199356"/>
    </source>
</evidence>
<keyword evidence="3" id="KW-1185">Reference proteome</keyword>
<evidence type="ECO:0000313" key="2">
    <source>
        <dbReference type="EMBL" id="SFO98332.1"/>
    </source>
</evidence>
<gene>
    <name evidence="2" type="ORF">SAMN04488047_101715</name>
</gene>
<dbReference type="SUPFAM" id="SSF109604">
    <property type="entry name" value="HD-domain/PDEase-like"/>
    <property type="match status" value="1"/>
</dbReference>